<evidence type="ECO:0000259" key="2">
    <source>
        <dbReference type="SMART" id="SM00226"/>
    </source>
</evidence>
<dbReference type="CDD" id="cd16345">
    <property type="entry name" value="LMWP_ArsC"/>
    <property type="match status" value="1"/>
</dbReference>
<dbReference type="GO" id="GO:0046685">
    <property type="term" value="P:response to arsenic-containing substance"/>
    <property type="evidence" value="ECO:0007669"/>
    <property type="project" value="UniProtKB-KW"/>
</dbReference>
<evidence type="ECO:0000313" key="4">
    <source>
        <dbReference type="Proteomes" id="UP000216446"/>
    </source>
</evidence>
<dbReference type="SUPFAM" id="SSF52788">
    <property type="entry name" value="Phosphotyrosine protein phosphatases I"/>
    <property type="match status" value="1"/>
</dbReference>
<dbReference type="AlphaFoldDB" id="A0A259U288"/>
<proteinExistence type="predicted"/>
<sequence>MSALEGSDHHDVFSDARPLVLFVCTHNSARSQLAEGLLRQKYGARYRAESAGTVARGVHPLAAEALQAVGIDASAHTSKTIESLGDLTPDVVVTVCDNAREACPYIPAERNLHHAFRDPSAVEGTDDDRRRAFAEVREEIADWLDATFG</sequence>
<evidence type="ECO:0000256" key="1">
    <source>
        <dbReference type="ARBA" id="ARBA00022849"/>
    </source>
</evidence>
<feature type="domain" description="Phosphotyrosine protein phosphatase I" evidence="2">
    <location>
        <begin position="18"/>
        <end position="146"/>
    </location>
</feature>
<dbReference type="InterPro" id="IPR023485">
    <property type="entry name" value="Ptyr_pPase"/>
</dbReference>
<dbReference type="Proteomes" id="UP000216446">
    <property type="component" value="Unassembled WGS sequence"/>
</dbReference>
<organism evidence="3 4">
    <name type="scientific">Rubricoccus marinus</name>
    <dbReference type="NCBI Taxonomy" id="716817"/>
    <lineage>
        <taxon>Bacteria</taxon>
        <taxon>Pseudomonadati</taxon>
        <taxon>Rhodothermota</taxon>
        <taxon>Rhodothermia</taxon>
        <taxon>Rhodothermales</taxon>
        <taxon>Rubricoccaceae</taxon>
        <taxon>Rubricoccus</taxon>
    </lineage>
</organism>
<dbReference type="Pfam" id="PF01451">
    <property type="entry name" value="LMWPc"/>
    <property type="match status" value="1"/>
</dbReference>
<gene>
    <name evidence="3" type="ORF">BSZ36_14460</name>
</gene>
<dbReference type="EMBL" id="MQWB01000001">
    <property type="protein sequence ID" value="OZC04081.1"/>
    <property type="molecule type" value="Genomic_DNA"/>
</dbReference>
<comment type="caution">
    <text evidence="3">The sequence shown here is derived from an EMBL/GenBank/DDBJ whole genome shotgun (WGS) entry which is preliminary data.</text>
</comment>
<name>A0A259U288_9BACT</name>
<dbReference type="PANTHER" id="PTHR43428">
    <property type="entry name" value="ARSENATE REDUCTASE"/>
    <property type="match status" value="1"/>
</dbReference>
<keyword evidence="1" id="KW-0059">Arsenical resistance</keyword>
<accession>A0A259U288</accession>
<reference evidence="3 4" key="1">
    <citation type="submission" date="2016-11" db="EMBL/GenBank/DDBJ databases">
        <title>Study of marine rhodopsin-containing bacteria.</title>
        <authorList>
            <person name="Yoshizawa S."/>
            <person name="Kumagai Y."/>
            <person name="Kogure K."/>
        </authorList>
    </citation>
    <scope>NUCLEOTIDE SEQUENCE [LARGE SCALE GENOMIC DNA]</scope>
    <source>
        <strain evidence="3 4">SG-29</strain>
    </source>
</reference>
<keyword evidence="4" id="KW-1185">Reference proteome</keyword>
<protein>
    <submittedName>
        <fullName evidence="3">Low molecular weight phosphatase family protein</fullName>
    </submittedName>
</protein>
<dbReference type="PANTHER" id="PTHR43428:SF1">
    <property type="entry name" value="ARSENATE REDUCTASE"/>
    <property type="match status" value="1"/>
</dbReference>
<dbReference type="Gene3D" id="3.40.50.2300">
    <property type="match status" value="1"/>
</dbReference>
<evidence type="ECO:0000313" key="3">
    <source>
        <dbReference type="EMBL" id="OZC04081.1"/>
    </source>
</evidence>
<dbReference type="OrthoDB" id="9799096at2"/>
<dbReference type="InterPro" id="IPR036196">
    <property type="entry name" value="Ptyr_pPase_sf"/>
</dbReference>
<dbReference type="SMART" id="SM00226">
    <property type="entry name" value="LMWPc"/>
    <property type="match status" value="1"/>
</dbReference>
<dbReference type="InParanoid" id="A0A259U288"/>